<proteinExistence type="predicted"/>
<feature type="domain" description="Ig-like" evidence="6">
    <location>
        <begin position="96"/>
        <end position="210"/>
    </location>
</feature>
<feature type="region of interest" description="Disordered" evidence="4">
    <location>
        <begin position="272"/>
        <end position="295"/>
    </location>
</feature>
<dbReference type="EMBL" id="JANIIK010000115">
    <property type="protein sequence ID" value="KAJ3588653.1"/>
    <property type="molecule type" value="Genomic_DNA"/>
</dbReference>
<dbReference type="Pfam" id="PF08205">
    <property type="entry name" value="C2-set_2"/>
    <property type="match status" value="1"/>
</dbReference>
<protein>
    <recommendedName>
        <fullName evidence="6">Ig-like domain-containing protein</fullName>
    </recommendedName>
</protein>
<dbReference type="PANTHER" id="PTHR44991">
    <property type="entry name" value="IMMUNOGLOBULIN SUPERFAMILY MEMBER 5"/>
    <property type="match status" value="1"/>
</dbReference>
<dbReference type="InterPro" id="IPR007110">
    <property type="entry name" value="Ig-like_dom"/>
</dbReference>
<dbReference type="Gene3D" id="2.60.40.10">
    <property type="entry name" value="Immunoglobulins"/>
    <property type="match status" value="2"/>
</dbReference>
<dbReference type="AlphaFoldDB" id="A0A9Q0DHR3"/>
<sequence length="307" mass="33537">MYTARFAVSLPEVEAFQLEPLNASVLRGSTATFNARVTGAWSIMTWDVDSLLVLTILKTTGPMSSAPRYQARNISTNDMSAWEFSIVNVTRKDSGPVVCRVQGPIGARTAQLSVQVDIVSGNLTVNQDEEATFRCEASGWFPQPAVSWWLGGVAVNPGYYNTSFNTTTLQGQGPLIHSASVLRVQAVQDARVQCWVSLPASTRSDSVYLAVVPKPTDWTVLIAVVVSFGGFALLVLLILGIIFCCKRKKEKGETSSADSVSGRESPSIYQISPVVNQNQNQNQTRDDGYDDGNYAPQFRKHRHVTIV</sequence>
<dbReference type="InterPro" id="IPR036179">
    <property type="entry name" value="Ig-like_dom_sf"/>
</dbReference>
<dbReference type="GO" id="GO:0016020">
    <property type="term" value="C:membrane"/>
    <property type="evidence" value="ECO:0007669"/>
    <property type="project" value="UniProtKB-SubCell"/>
</dbReference>
<keyword evidence="3" id="KW-1015">Disulfide bond</keyword>
<keyword evidence="8" id="KW-1185">Reference proteome</keyword>
<evidence type="ECO:0000256" key="4">
    <source>
        <dbReference type="SAM" id="MobiDB-lite"/>
    </source>
</evidence>
<keyword evidence="2 5" id="KW-0472">Membrane</keyword>
<comment type="caution">
    <text evidence="7">The sequence shown here is derived from an EMBL/GenBank/DDBJ whole genome shotgun (WGS) entry which is preliminary data.</text>
</comment>
<reference evidence="7" key="1">
    <citation type="submission" date="2022-07" db="EMBL/GenBank/DDBJ databases">
        <title>Chromosome-level genome of Muraenolepis orangiensis.</title>
        <authorList>
            <person name="Kim J."/>
        </authorList>
    </citation>
    <scope>NUCLEOTIDE SEQUENCE</scope>
    <source>
        <strain evidence="7">KU_S4_2022</strain>
        <tissue evidence="7">Muscle</tissue>
    </source>
</reference>
<evidence type="ECO:0000256" key="2">
    <source>
        <dbReference type="ARBA" id="ARBA00023136"/>
    </source>
</evidence>
<dbReference type="InterPro" id="IPR013162">
    <property type="entry name" value="CD80_C2-set"/>
</dbReference>
<evidence type="ECO:0000313" key="7">
    <source>
        <dbReference type="EMBL" id="KAJ3588653.1"/>
    </source>
</evidence>
<comment type="subcellular location">
    <subcellularLocation>
        <location evidence="1">Membrane</location>
        <topology evidence="1">Single-pass membrane protein</topology>
    </subcellularLocation>
</comment>
<feature type="transmembrane region" description="Helical" evidence="5">
    <location>
        <begin position="218"/>
        <end position="245"/>
    </location>
</feature>
<dbReference type="InterPro" id="IPR013783">
    <property type="entry name" value="Ig-like_fold"/>
</dbReference>
<evidence type="ECO:0000259" key="6">
    <source>
        <dbReference type="PROSITE" id="PS50835"/>
    </source>
</evidence>
<dbReference type="SMART" id="SM00409">
    <property type="entry name" value="IG"/>
    <property type="match status" value="2"/>
</dbReference>
<dbReference type="InterPro" id="IPR003599">
    <property type="entry name" value="Ig_sub"/>
</dbReference>
<dbReference type="PANTHER" id="PTHR44991:SF1">
    <property type="entry name" value="IMMUNOGLOBULIN SUPERFAMILY MEMBER 5"/>
    <property type="match status" value="1"/>
</dbReference>
<keyword evidence="5" id="KW-0812">Transmembrane</keyword>
<keyword evidence="5" id="KW-1133">Transmembrane helix</keyword>
<evidence type="ECO:0000256" key="5">
    <source>
        <dbReference type="SAM" id="Phobius"/>
    </source>
</evidence>
<evidence type="ECO:0000313" key="8">
    <source>
        <dbReference type="Proteomes" id="UP001148018"/>
    </source>
</evidence>
<dbReference type="SUPFAM" id="SSF48726">
    <property type="entry name" value="Immunoglobulin"/>
    <property type="match status" value="2"/>
</dbReference>
<dbReference type="PROSITE" id="PS50835">
    <property type="entry name" value="IG_LIKE"/>
    <property type="match status" value="1"/>
</dbReference>
<organism evidence="7 8">
    <name type="scientific">Muraenolepis orangiensis</name>
    <name type="common">Patagonian moray cod</name>
    <dbReference type="NCBI Taxonomy" id="630683"/>
    <lineage>
        <taxon>Eukaryota</taxon>
        <taxon>Metazoa</taxon>
        <taxon>Chordata</taxon>
        <taxon>Craniata</taxon>
        <taxon>Vertebrata</taxon>
        <taxon>Euteleostomi</taxon>
        <taxon>Actinopterygii</taxon>
        <taxon>Neopterygii</taxon>
        <taxon>Teleostei</taxon>
        <taxon>Neoteleostei</taxon>
        <taxon>Acanthomorphata</taxon>
        <taxon>Zeiogadaria</taxon>
        <taxon>Gadariae</taxon>
        <taxon>Gadiformes</taxon>
        <taxon>Muraenolepidoidei</taxon>
        <taxon>Muraenolepididae</taxon>
        <taxon>Muraenolepis</taxon>
    </lineage>
</organism>
<accession>A0A9Q0DHR3</accession>
<name>A0A9Q0DHR3_9TELE</name>
<evidence type="ECO:0000256" key="3">
    <source>
        <dbReference type="ARBA" id="ARBA00023157"/>
    </source>
</evidence>
<evidence type="ECO:0000256" key="1">
    <source>
        <dbReference type="ARBA" id="ARBA00004167"/>
    </source>
</evidence>
<gene>
    <name evidence="7" type="ORF">NHX12_009507</name>
</gene>
<dbReference type="OrthoDB" id="8822248at2759"/>
<dbReference type="Proteomes" id="UP001148018">
    <property type="component" value="Unassembled WGS sequence"/>
</dbReference>